<dbReference type="InterPro" id="IPR013766">
    <property type="entry name" value="Thioredoxin_domain"/>
</dbReference>
<evidence type="ECO:0000256" key="3">
    <source>
        <dbReference type="ARBA" id="ARBA00023284"/>
    </source>
</evidence>
<gene>
    <name evidence="6" type="ORF">KP509_02G101400</name>
</gene>
<dbReference type="InterPro" id="IPR036249">
    <property type="entry name" value="Thioredoxin-like_sf"/>
</dbReference>
<evidence type="ECO:0000256" key="4">
    <source>
        <dbReference type="ARBA" id="ARBA00038337"/>
    </source>
</evidence>
<reference evidence="6" key="1">
    <citation type="submission" date="2021-08" db="EMBL/GenBank/DDBJ databases">
        <title>WGS assembly of Ceratopteris richardii.</title>
        <authorList>
            <person name="Marchant D.B."/>
            <person name="Chen G."/>
            <person name="Jenkins J."/>
            <person name="Shu S."/>
            <person name="Leebens-Mack J."/>
            <person name="Grimwood J."/>
            <person name="Schmutz J."/>
            <person name="Soltis P."/>
            <person name="Soltis D."/>
            <person name="Chen Z.-H."/>
        </authorList>
    </citation>
    <scope>NUCLEOTIDE SEQUENCE</scope>
    <source>
        <strain evidence="6">Whitten #5841</strain>
        <tissue evidence="6">Leaf</tissue>
    </source>
</reference>
<dbReference type="InterPro" id="IPR017937">
    <property type="entry name" value="Thioredoxin_CS"/>
</dbReference>
<evidence type="ECO:0000256" key="2">
    <source>
        <dbReference type="ARBA" id="ARBA00023157"/>
    </source>
</evidence>
<evidence type="ECO:0000256" key="1">
    <source>
        <dbReference type="ARBA" id="ARBA00022982"/>
    </source>
</evidence>
<dbReference type="Pfam" id="PF00085">
    <property type="entry name" value="Thioredoxin"/>
    <property type="match status" value="1"/>
</dbReference>
<dbReference type="OrthoDB" id="2121326at2759"/>
<sequence length="135" mass="14687">MGASHSVSKDTAGSHGNVHIIKDASDWDAKLFEASTNGKVIVVDFTASWCGPCRSIAPVFADLSEKYPNMVFLKVDVDEHSSISEAYDVQAMPTFVFIVDSKVADRVVGANKAVLERKVKEFGSWNMNESCLVEG</sequence>
<keyword evidence="3" id="KW-0676">Redox-active center</keyword>
<evidence type="ECO:0000313" key="7">
    <source>
        <dbReference type="Proteomes" id="UP000825935"/>
    </source>
</evidence>
<keyword evidence="1" id="KW-0249">Electron transport</keyword>
<dbReference type="EMBL" id="CM035407">
    <property type="protein sequence ID" value="KAH7444993.1"/>
    <property type="molecule type" value="Genomic_DNA"/>
</dbReference>
<organism evidence="6 7">
    <name type="scientific">Ceratopteris richardii</name>
    <name type="common">Triangle waterfern</name>
    <dbReference type="NCBI Taxonomy" id="49495"/>
    <lineage>
        <taxon>Eukaryota</taxon>
        <taxon>Viridiplantae</taxon>
        <taxon>Streptophyta</taxon>
        <taxon>Embryophyta</taxon>
        <taxon>Tracheophyta</taxon>
        <taxon>Polypodiopsida</taxon>
        <taxon>Polypodiidae</taxon>
        <taxon>Polypodiales</taxon>
        <taxon>Pteridineae</taxon>
        <taxon>Pteridaceae</taxon>
        <taxon>Parkerioideae</taxon>
        <taxon>Ceratopteris</taxon>
    </lineage>
</organism>
<name>A0A8T2VH61_CERRI</name>
<comment type="caution">
    <text evidence="6">The sequence shown here is derived from an EMBL/GenBank/DDBJ whole genome shotgun (WGS) entry which is preliminary data.</text>
</comment>
<dbReference type="PANTHER" id="PTHR46115">
    <property type="entry name" value="THIOREDOXIN-LIKE PROTEIN 1"/>
    <property type="match status" value="1"/>
</dbReference>
<dbReference type="FunFam" id="3.40.30.10:FF:000245">
    <property type="entry name" value="Thioredoxin"/>
    <property type="match status" value="1"/>
</dbReference>
<dbReference type="Proteomes" id="UP000825935">
    <property type="component" value="Chromosome 2"/>
</dbReference>
<evidence type="ECO:0000313" key="6">
    <source>
        <dbReference type="EMBL" id="KAH7444993.1"/>
    </source>
</evidence>
<keyword evidence="2" id="KW-1015">Disulfide bond</keyword>
<dbReference type="SUPFAM" id="SSF52833">
    <property type="entry name" value="Thioredoxin-like"/>
    <property type="match status" value="1"/>
</dbReference>
<keyword evidence="7" id="KW-1185">Reference proteome</keyword>
<dbReference type="Gene3D" id="3.40.30.10">
    <property type="entry name" value="Glutaredoxin"/>
    <property type="match status" value="1"/>
</dbReference>
<proteinExistence type="inferred from homology"/>
<comment type="similarity">
    <text evidence="4">Belongs to the thioredoxin family. Plant F-type subfamily.</text>
</comment>
<keyword evidence="1" id="KW-0813">Transport</keyword>
<protein>
    <recommendedName>
        <fullName evidence="5">Thioredoxin domain-containing protein</fullName>
    </recommendedName>
</protein>
<dbReference type="PROSITE" id="PS51352">
    <property type="entry name" value="THIOREDOXIN_2"/>
    <property type="match status" value="1"/>
</dbReference>
<dbReference type="OMA" id="WEIRAMP"/>
<dbReference type="CDD" id="cd02947">
    <property type="entry name" value="TRX_family"/>
    <property type="match status" value="1"/>
</dbReference>
<dbReference type="PRINTS" id="PR00421">
    <property type="entry name" value="THIOREDOXIN"/>
</dbReference>
<evidence type="ECO:0000259" key="5">
    <source>
        <dbReference type="PROSITE" id="PS51352"/>
    </source>
</evidence>
<feature type="domain" description="Thioredoxin" evidence="5">
    <location>
        <begin position="1"/>
        <end position="124"/>
    </location>
</feature>
<accession>A0A8T2VH61</accession>
<dbReference type="AlphaFoldDB" id="A0A8T2VH61"/>
<dbReference type="PROSITE" id="PS00194">
    <property type="entry name" value="THIOREDOXIN_1"/>
    <property type="match status" value="1"/>
</dbReference>